<dbReference type="EMBL" id="JAAAXW010000151">
    <property type="protein sequence ID" value="KAF9541965.1"/>
    <property type="molecule type" value="Genomic_DNA"/>
</dbReference>
<evidence type="ECO:0000313" key="2">
    <source>
        <dbReference type="Proteomes" id="UP000723463"/>
    </source>
</evidence>
<organism evidence="1 2">
    <name type="scientific">Mortierella hygrophila</name>
    <dbReference type="NCBI Taxonomy" id="979708"/>
    <lineage>
        <taxon>Eukaryota</taxon>
        <taxon>Fungi</taxon>
        <taxon>Fungi incertae sedis</taxon>
        <taxon>Mucoromycota</taxon>
        <taxon>Mortierellomycotina</taxon>
        <taxon>Mortierellomycetes</taxon>
        <taxon>Mortierellales</taxon>
        <taxon>Mortierellaceae</taxon>
        <taxon>Mortierella</taxon>
    </lineage>
</organism>
<name>A0A9P6F4S7_9FUNG</name>
<sequence length="110" mass="11434">MASTSGLTSAAKKTLGAVTRILSPSAPVPIIPSKASFRPQLTSTKTKATASPASVTQDPSSISGLKFCLHMVLFAAPGIVLSKKLADGERVEDMVEEAKTTYNNLVNSLS</sequence>
<gene>
    <name evidence="1" type="ORF">EC957_002525</name>
</gene>
<proteinExistence type="predicted"/>
<dbReference type="AlphaFoldDB" id="A0A9P6F4S7"/>
<keyword evidence="2" id="KW-1185">Reference proteome</keyword>
<dbReference type="Proteomes" id="UP000723463">
    <property type="component" value="Unassembled WGS sequence"/>
</dbReference>
<comment type="caution">
    <text evidence="1">The sequence shown here is derived from an EMBL/GenBank/DDBJ whole genome shotgun (WGS) entry which is preliminary data.</text>
</comment>
<protein>
    <submittedName>
        <fullName evidence="1">Uncharacterized protein</fullName>
    </submittedName>
</protein>
<evidence type="ECO:0000313" key="1">
    <source>
        <dbReference type="EMBL" id="KAF9541965.1"/>
    </source>
</evidence>
<accession>A0A9P6F4S7</accession>
<reference evidence="1" key="1">
    <citation type="journal article" date="2020" name="Fungal Divers.">
        <title>Resolving the Mortierellaceae phylogeny through synthesis of multi-gene phylogenetics and phylogenomics.</title>
        <authorList>
            <person name="Vandepol N."/>
            <person name="Liber J."/>
            <person name="Desiro A."/>
            <person name="Na H."/>
            <person name="Kennedy M."/>
            <person name="Barry K."/>
            <person name="Grigoriev I.V."/>
            <person name="Miller A.N."/>
            <person name="O'Donnell K."/>
            <person name="Stajich J.E."/>
            <person name="Bonito G."/>
        </authorList>
    </citation>
    <scope>NUCLEOTIDE SEQUENCE</scope>
    <source>
        <strain evidence="1">NRRL 2591</strain>
    </source>
</reference>